<reference evidence="6 7" key="1">
    <citation type="submission" date="2019-08" db="EMBL/GenBank/DDBJ databases">
        <title>Microbe sample from Colwellia echini.</title>
        <authorList>
            <person name="Christiansen L."/>
            <person name="Pathiraja D."/>
            <person name="Schultz-Johansen M."/>
            <person name="Choi I.-G."/>
            <person name="Stougaard P."/>
        </authorList>
    </citation>
    <scope>NUCLEOTIDE SEQUENCE [LARGE SCALE GENOMIC DNA]</scope>
    <source>
        <strain evidence="6 7">A3</strain>
    </source>
</reference>
<evidence type="ECO:0000313" key="6">
    <source>
        <dbReference type="EMBL" id="TYK64500.1"/>
    </source>
</evidence>
<keyword evidence="4" id="KW-0804">Transcription</keyword>
<dbReference type="Proteomes" id="UP000815846">
    <property type="component" value="Unassembled WGS sequence"/>
</dbReference>
<keyword evidence="3" id="KW-0238">DNA-binding</keyword>
<dbReference type="InterPro" id="IPR036388">
    <property type="entry name" value="WH-like_DNA-bd_sf"/>
</dbReference>
<dbReference type="InterPro" id="IPR005119">
    <property type="entry name" value="LysR_subst-bd"/>
</dbReference>
<dbReference type="RefSeq" id="WP_101343045.1">
    <property type="nucleotide sequence ID" value="NZ_PJAI02000023.1"/>
</dbReference>
<evidence type="ECO:0000256" key="1">
    <source>
        <dbReference type="ARBA" id="ARBA00009437"/>
    </source>
</evidence>
<organism evidence="6 7">
    <name type="scientific">Colwellia echini</name>
    <dbReference type="NCBI Taxonomy" id="1982103"/>
    <lineage>
        <taxon>Bacteria</taxon>
        <taxon>Pseudomonadati</taxon>
        <taxon>Pseudomonadota</taxon>
        <taxon>Gammaproteobacteria</taxon>
        <taxon>Alteromonadales</taxon>
        <taxon>Colwelliaceae</taxon>
        <taxon>Colwellia</taxon>
    </lineage>
</organism>
<dbReference type="PRINTS" id="PR00039">
    <property type="entry name" value="HTHLYSR"/>
</dbReference>
<comment type="similarity">
    <text evidence="1">Belongs to the LysR transcriptional regulatory family.</text>
</comment>
<evidence type="ECO:0000256" key="2">
    <source>
        <dbReference type="ARBA" id="ARBA00023015"/>
    </source>
</evidence>
<protein>
    <submittedName>
        <fullName evidence="6">LysR family transcriptional regulator</fullName>
    </submittedName>
</protein>
<keyword evidence="2" id="KW-0805">Transcription regulation</keyword>
<dbReference type="PANTHER" id="PTHR30126">
    <property type="entry name" value="HTH-TYPE TRANSCRIPTIONAL REGULATOR"/>
    <property type="match status" value="1"/>
</dbReference>
<dbReference type="PANTHER" id="PTHR30126:SF21">
    <property type="entry name" value="TRANSCRIPTIONAL REGULATOR-RELATED"/>
    <property type="match status" value="1"/>
</dbReference>
<dbReference type="EMBL" id="PJAI02000023">
    <property type="protein sequence ID" value="TYK64500.1"/>
    <property type="molecule type" value="Genomic_DNA"/>
</dbReference>
<dbReference type="SUPFAM" id="SSF46785">
    <property type="entry name" value="Winged helix' DNA-binding domain"/>
    <property type="match status" value="1"/>
</dbReference>
<comment type="caution">
    <text evidence="6">The sequence shown here is derived from an EMBL/GenBank/DDBJ whole genome shotgun (WGS) entry which is preliminary data.</text>
</comment>
<evidence type="ECO:0000256" key="4">
    <source>
        <dbReference type="ARBA" id="ARBA00023163"/>
    </source>
</evidence>
<sequence length="283" mass="32831">MKIELLKTFLEVSRTLHFRIAAENLFITQSAVSARIKLLEDDLGVMLFDRSQKHLKLTPEGNRLIKHANELLFMWQKTKQDVGIADTEMRQLVVGSIMSIWDIVLQDWLKKIHRNLDDVSLLTNNYSQLELRKSLLSRVIDIAFLFEPPYVEDLITEKVATVPLHLVSTNPEDNNPNFTLYNHIMVDYGEAVNTRHLREFQFSPTPKHHMSQPRIALNFLLDAGGSAYLPRQMTFEFIESNRLHLIENAPVYSRDIFAAYLAKSQKVELIKQAILLFPHMHIK</sequence>
<dbReference type="Pfam" id="PF00126">
    <property type="entry name" value="HTH_1"/>
    <property type="match status" value="1"/>
</dbReference>
<dbReference type="PROSITE" id="PS50931">
    <property type="entry name" value="HTH_LYSR"/>
    <property type="match status" value="1"/>
</dbReference>
<evidence type="ECO:0000256" key="3">
    <source>
        <dbReference type="ARBA" id="ARBA00023125"/>
    </source>
</evidence>
<proteinExistence type="inferred from homology"/>
<dbReference type="Pfam" id="PF03466">
    <property type="entry name" value="LysR_substrate"/>
    <property type="match status" value="1"/>
</dbReference>
<dbReference type="Gene3D" id="3.40.190.290">
    <property type="match status" value="1"/>
</dbReference>
<feature type="domain" description="HTH lysR-type" evidence="5">
    <location>
        <begin position="1"/>
        <end position="58"/>
    </location>
</feature>
<dbReference type="InterPro" id="IPR000847">
    <property type="entry name" value="LysR_HTH_N"/>
</dbReference>
<gene>
    <name evidence="6" type="ORF">CWS31_015125</name>
</gene>
<evidence type="ECO:0000313" key="7">
    <source>
        <dbReference type="Proteomes" id="UP000815846"/>
    </source>
</evidence>
<evidence type="ECO:0000259" key="5">
    <source>
        <dbReference type="PROSITE" id="PS50931"/>
    </source>
</evidence>
<accession>A0ABY3MTI4</accession>
<dbReference type="SUPFAM" id="SSF53850">
    <property type="entry name" value="Periplasmic binding protein-like II"/>
    <property type="match status" value="1"/>
</dbReference>
<dbReference type="Gene3D" id="1.10.10.10">
    <property type="entry name" value="Winged helix-like DNA-binding domain superfamily/Winged helix DNA-binding domain"/>
    <property type="match status" value="1"/>
</dbReference>
<dbReference type="InterPro" id="IPR036390">
    <property type="entry name" value="WH_DNA-bd_sf"/>
</dbReference>
<keyword evidence="7" id="KW-1185">Reference proteome</keyword>
<name>A0ABY3MTI4_9GAMM</name>